<dbReference type="EMBL" id="JBIGIB010000006">
    <property type="protein sequence ID" value="MFG6468925.1"/>
    <property type="molecule type" value="Genomic_DNA"/>
</dbReference>
<feature type="domain" description="ABC-type transport auxiliary lipoprotein component" evidence="2">
    <location>
        <begin position="37"/>
        <end position="191"/>
    </location>
</feature>
<comment type="caution">
    <text evidence="3">The sequence shown here is derived from an EMBL/GenBank/DDBJ whole genome shotgun (WGS) entry which is preliminary data.</text>
</comment>
<feature type="signal peptide" evidence="1">
    <location>
        <begin position="1"/>
        <end position="31"/>
    </location>
</feature>
<evidence type="ECO:0000313" key="3">
    <source>
        <dbReference type="EMBL" id="MFG6468925.1"/>
    </source>
</evidence>
<protein>
    <submittedName>
        <fullName evidence="3">ABC-type transport auxiliary lipoprotein family protein</fullName>
    </submittedName>
</protein>
<proteinExistence type="predicted"/>
<name>A0ABW7H3W5_9BURK</name>
<organism evidence="3 4">
    <name type="scientific">Pelomonas baiyunensis</name>
    <dbReference type="NCBI Taxonomy" id="3299026"/>
    <lineage>
        <taxon>Bacteria</taxon>
        <taxon>Pseudomonadati</taxon>
        <taxon>Pseudomonadota</taxon>
        <taxon>Betaproteobacteria</taxon>
        <taxon>Burkholderiales</taxon>
        <taxon>Sphaerotilaceae</taxon>
        <taxon>Roseateles</taxon>
    </lineage>
</organism>
<keyword evidence="3" id="KW-0449">Lipoprotein</keyword>
<evidence type="ECO:0000313" key="4">
    <source>
        <dbReference type="Proteomes" id="UP001606303"/>
    </source>
</evidence>
<dbReference type="Pfam" id="PF03886">
    <property type="entry name" value="ABC_trans_aux"/>
    <property type="match status" value="1"/>
</dbReference>
<dbReference type="InterPro" id="IPR005586">
    <property type="entry name" value="ABC_trans_aux"/>
</dbReference>
<keyword evidence="1" id="KW-0732">Signal</keyword>
<dbReference type="RefSeq" id="WP_394387179.1">
    <property type="nucleotide sequence ID" value="NZ_JBIGIB010000006.1"/>
</dbReference>
<keyword evidence="4" id="KW-1185">Reference proteome</keyword>
<evidence type="ECO:0000256" key="1">
    <source>
        <dbReference type="SAM" id="SignalP"/>
    </source>
</evidence>
<dbReference type="PROSITE" id="PS51257">
    <property type="entry name" value="PROKAR_LIPOPROTEIN"/>
    <property type="match status" value="1"/>
</dbReference>
<dbReference type="Gene3D" id="3.40.50.10610">
    <property type="entry name" value="ABC-type transport auxiliary lipoprotein component"/>
    <property type="match status" value="1"/>
</dbReference>
<sequence length="201" mass="21218">MTPARLHRLPAAAAALAAALVLSACALPATAPPQRAYDLGPGPAATPRPDGSLAWRLAGVTAPPWLSSEGMAYRLDTPAPSRLDHYRDNRWLAPPAALLTQRLRQQLLQQPACPARPLPLLALHLDRFEQQFSSPTQSQGVVALQATLWPQGADGPAVQQHWQTQAPAPTPDAAGGVQALTAATDALLPAVAHWVATQSCR</sequence>
<dbReference type="Proteomes" id="UP001606303">
    <property type="component" value="Unassembled WGS sequence"/>
</dbReference>
<accession>A0ABW7H3W5</accession>
<gene>
    <name evidence="3" type="ORF">ACG01O_20035</name>
</gene>
<dbReference type="SUPFAM" id="SSF159594">
    <property type="entry name" value="XCC0632-like"/>
    <property type="match status" value="1"/>
</dbReference>
<evidence type="ECO:0000259" key="2">
    <source>
        <dbReference type="Pfam" id="PF03886"/>
    </source>
</evidence>
<reference evidence="3 4" key="1">
    <citation type="submission" date="2024-08" db="EMBL/GenBank/DDBJ databases">
        <authorList>
            <person name="Lu H."/>
        </authorList>
    </citation>
    <scope>NUCLEOTIDE SEQUENCE [LARGE SCALE GENOMIC DNA]</scope>
    <source>
        <strain evidence="3 4">BYS87W</strain>
    </source>
</reference>
<feature type="chain" id="PRO_5047463861" evidence="1">
    <location>
        <begin position="32"/>
        <end position="201"/>
    </location>
</feature>